<protein>
    <recommendedName>
        <fullName evidence="2">histidine kinase</fullName>
        <ecNumber evidence="2">2.7.13.3</ecNumber>
    </recommendedName>
</protein>
<dbReference type="Proteomes" id="UP000664480">
    <property type="component" value="Unassembled WGS sequence"/>
</dbReference>
<keyword evidence="6" id="KW-1133">Transmembrane helix</keyword>
<feature type="transmembrane region" description="Helical" evidence="6">
    <location>
        <begin position="12"/>
        <end position="28"/>
    </location>
</feature>
<keyword evidence="4" id="KW-0808">Transferase</keyword>
<dbReference type="EMBL" id="JAFKCU010000003">
    <property type="protein sequence ID" value="MBN7816317.1"/>
    <property type="molecule type" value="Genomic_DNA"/>
</dbReference>
<evidence type="ECO:0000256" key="4">
    <source>
        <dbReference type="ARBA" id="ARBA00022679"/>
    </source>
</evidence>
<dbReference type="InterPro" id="IPR035965">
    <property type="entry name" value="PAS-like_dom_sf"/>
</dbReference>
<evidence type="ECO:0000256" key="2">
    <source>
        <dbReference type="ARBA" id="ARBA00012438"/>
    </source>
</evidence>
<dbReference type="InterPro" id="IPR003661">
    <property type="entry name" value="HisK_dim/P_dom"/>
</dbReference>
<evidence type="ECO:0000256" key="1">
    <source>
        <dbReference type="ARBA" id="ARBA00000085"/>
    </source>
</evidence>
<reference evidence="8 9" key="1">
    <citation type="submission" date="2021-03" db="EMBL/GenBank/DDBJ databases">
        <title>novel species isolated from a fishpond in China.</title>
        <authorList>
            <person name="Lu H."/>
            <person name="Cai Z."/>
        </authorList>
    </citation>
    <scope>NUCLEOTIDE SEQUENCE [LARGE SCALE GENOMIC DNA]</scope>
    <source>
        <strain evidence="8 9">YJ13C</strain>
    </source>
</reference>
<feature type="domain" description="PAS" evidence="7">
    <location>
        <begin position="76"/>
        <end position="146"/>
    </location>
</feature>
<keyword evidence="6" id="KW-0472">Membrane</keyword>
<dbReference type="Gene3D" id="1.10.287.130">
    <property type="match status" value="1"/>
</dbReference>
<name>A0ABS3CGZ4_9BACT</name>
<evidence type="ECO:0000259" key="7">
    <source>
        <dbReference type="PROSITE" id="PS50112"/>
    </source>
</evidence>
<comment type="caution">
    <text evidence="8">The sequence shown here is derived from an EMBL/GenBank/DDBJ whole genome shotgun (WGS) entry which is preliminary data.</text>
</comment>
<keyword evidence="9" id="KW-1185">Reference proteome</keyword>
<dbReference type="SUPFAM" id="SSF55785">
    <property type="entry name" value="PYP-like sensor domain (PAS domain)"/>
    <property type="match status" value="1"/>
</dbReference>
<evidence type="ECO:0000313" key="9">
    <source>
        <dbReference type="Proteomes" id="UP000664480"/>
    </source>
</evidence>
<evidence type="ECO:0000256" key="6">
    <source>
        <dbReference type="SAM" id="Phobius"/>
    </source>
</evidence>
<dbReference type="EC" id="2.7.13.3" evidence="2"/>
<dbReference type="NCBIfam" id="TIGR00229">
    <property type="entry name" value="sensory_box"/>
    <property type="match status" value="1"/>
</dbReference>
<dbReference type="PANTHER" id="PTHR43304:SF1">
    <property type="entry name" value="PAC DOMAIN-CONTAINING PROTEIN"/>
    <property type="match status" value="1"/>
</dbReference>
<proteinExistence type="predicted"/>
<accession>A0ABS3CGZ4</accession>
<dbReference type="CDD" id="cd00130">
    <property type="entry name" value="PAS"/>
    <property type="match status" value="1"/>
</dbReference>
<evidence type="ECO:0000256" key="5">
    <source>
        <dbReference type="ARBA" id="ARBA00022777"/>
    </source>
</evidence>
<dbReference type="InterPro" id="IPR000014">
    <property type="entry name" value="PAS"/>
</dbReference>
<sequence length="272" mass="31170">MGKSFYINKPWSIALTYLVLGIVWILFSDSVAETLVSDDIRQMSTYQSIKGVFFVVITALLIYILINRLYSRVKRRNIDLELLFKNPDLGILKLDESGKIKSISENIFKMTGFKSEELIGKHILEFFPKEIQEESFEDLMEIASSKENKSFQLTKQIISKNGDAIILKAYGMKVLNEKSKKYTFIAAFQNISEQINFLNSLESQNKKLRELAFEQSHIVRAPLARILGIADLINGFELDNEEKKDLLTHINTSAKELDQALRDINSKMSTDL</sequence>
<dbReference type="RefSeq" id="WP_206586998.1">
    <property type="nucleotide sequence ID" value="NZ_JAFKCU010000003.1"/>
</dbReference>
<dbReference type="SMART" id="SM00091">
    <property type="entry name" value="PAS"/>
    <property type="match status" value="1"/>
</dbReference>
<gene>
    <name evidence="8" type="ORF">J0A69_12785</name>
</gene>
<dbReference type="PANTHER" id="PTHR43304">
    <property type="entry name" value="PHYTOCHROME-LIKE PROTEIN CPH1"/>
    <property type="match status" value="1"/>
</dbReference>
<dbReference type="Pfam" id="PF13426">
    <property type="entry name" value="PAS_9"/>
    <property type="match status" value="1"/>
</dbReference>
<dbReference type="CDD" id="cd00082">
    <property type="entry name" value="HisKA"/>
    <property type="match status" value="1"/>
</dbReference>
<organism evidence="8 9">
    <name type="scientific">Algoriphagus pacificus</name>
    <dbReference type="NCBI Taxonomy" id="2811234"/>
    <lineage>
        <taxon>Bacteria</taxon>
        <taxon>Pseudomonadati</taxon>
        <taxon>Bacteroidota</taxon>
        <taxon>Cytophagia</taxon>
        <taxon>Cytophagales</taxon>
        <taxon>Cyclobacteriaceae</taxon>
        <taxon>Algoriphagus</taxon>
    </lineage>
</organism>
<dbReference type="SUPFAM" id="SSF47384">
    <property type="entry name" value="Homodimeric domain of signal transducing histidine kinase"/>
    <property type="match status" value="1"/>
</dbReference>
<dbReference type="InterPro" id="IPR052162">
    <property type="entry name" value="Sensor_kinase/Photoreceptor"/>
</dbReference>
<evidence type="ECO:0000313" key="8">
    <source>
        <dbReference type="EMBL" id="MBN7816317.1"/>
    </source>
</evidence>
<feature type="transmembrane region" description="Helical" evidence="6">
    <location>
        <begin position="48"/>
        <end position="66"/>
    </location>
</feature>
<keyword evidence="6" id="KW-0812">Transmembrane</keyword>
<dbReference type="PROSITE" id="PS50112">
    <property type="entry name" value="PAS"/>
    <property type="match status" value="1"/>
</dbReference>
<dbReference type="InterPro" id="IPR036097">
    <property type="entry name" value="HisK_dim/P_sf"/>
</dbReference>
<comment type="catalytic activity">
    <reaction evidence="1">
        <text>ATP + protein L-histidine = ADP + protein N-phospho-L-histidine.</text>
        <dbReference type="EC" id="2.7.13.3"/>
    </reaction>
</comment>
<evidence type="ECO:0000256" key="3">
    <source>
        <dbReference type="ARBA" id="ARBA00022553"/>
    </source>
</evidence>
<keyword evidence="3" id="KW-0597">Phosphoprotein</keyword>
<keyword evidence="5" id="KW-0418">Kinase</keyword>
<dbReference type="Gene3D" id="3.30.450.20">
    <property type="entry name" value="PAS domain"/>
    <property type="match status" value="1"/>
</dbReference>